<evidence type="ECO:0000256" key="1">
    <source>
        <dbReference type="ARBA" id="ARBA00023054"/>
    </source>
</evidence>
<gene>
    <name evidence="4" type="ORF">RUM43_006622</name>
</gene>
<keyword evidence="1" id="KW-0175">Coiled coil</keyword>
<accession>A0AAN8PBQ6</accession>
<feature type="region of interest" description="Disordered" evidence="2">
    <location>
        <begin position="220"/>
        <end position="364"/>
    </location>
</feature>
<dbReference type="Pfam" id="PF14916">
    <property type="entry name" value="CCDC92"/>
    <property type="match status" value="1"/>
</dbReference>
<evidence type="ECO:0000256" key="2">
    <source>
        <dbReference type="SAM" id="MobiDB-lite"/>
    </source>
</evidence>
<protein>
    <recommendedName>
        <fullName evidence="3">CCDC92/74 N-terminal domain-containing protein</fullName>
    </recommendedName>
</protein>
<dbReference type="InterPro" id="IPR040370">
    <property type="entry name" value="CCDC74A/CCDC74B/CCDC92"/>
</dbReference>
<dbReference type="AlphaFoldDB" id="A0AAN8PBQ6"/>
<proteinExistence type="predicted"/>
<name>A0AAN8PBQ6_POLSC</name>
<comment type="caution">
    <text evidence="4">The sequence shown here is derived from an EMBL/GenBank/DDBJ whole genome shotgun (WGS) entry which is preliminary data.</text>
</comment>
<dbReference type="PANTHER" id="PTHR14882">
    <property type="entry name" value="COILED-COIL DOMAIN-CONTAINING 74A"/>
    <property type="match status" value="1"/>
</dbReference>
<feature type="domain" description="CCDC92/74 N-terminal" evidence="3">
    <location>
        <begin position="44"/>
        <end position="97"/>
    </location>
</feature>
<dbReference type="InterPro" id="IPR039496">
    <property type="entry name" value="CCDC92/74_N"/>
</dbReference>
<evidence type="ECO:0000313" key="5">
    <source>
        <dbReference type="Proteomes" id="UP001372834"/>
    </source>
</evidence>
<dbReference type="EMBL" id="JAWJWE010000037">
    <property type="protein sequence ID" value="KAK6626311.1"/>
    <property type="molecule type" value="Genomic_DNA"/>
</dbReference>
<dbReference type="Proteomes" id="UP001372834">
    <property type="component" value="Unassembled WGS sequence"/>
</dbReference>
<feature type="compositionally biased region" description="Basic and acidic residues" evidence="2">
    <location>
        <begin position="284"/>
        <end position="297"/>
    </location>
</feature>
<dbReference type="PANTHER" id="PTHR14882:SF5">
    <property type="entry name" value="COILED-COIL DOMAIN CONTAINING 74A"/>
    <property type="match status" value="1"/>
</dbReference>
<sequence length="364" mass="41971">MSSKVMVNLPSDPFQQVRKKHQQEIVTAEVPGLLGLTSTDPIIRANQLEQNIRFLQEQHQVMLSGLHREIEMLRQKNRDLQFQIVFTNGINHIQNSPSSDEDHQKPFAFSPEQVNVTPLQVEILERNIADLRMNLSEARTRNVYLQNIIDEQKKKMSALENEKLDMAAVGRKIGKENLTSKGKPQESVESTDDLQEKLEDADRLIRRLKRENEEQRKEIVSLRMSMNRGKIDNRRNEGGNTHRGYYKNGQQNQGSRFPPLQGHSHWRNRSNSNFSLDNAGGQTSDRENGRTSREPEVVGRAIPSLPYLRDRNNGSTSTGYSNPAYNNYQGGNLKRGYYFHRKHEDHRSNGRAGRRDQSHQHDSQ</sequence>
<feature type="region of interest" description="Disordered" evidence="2">
    <location>
        <begin position="175"/>
        <end position="195"/>
    </location>
</feature>
<evidence type="ECO:0000313" key="4">
    <source>
        <dbReference type="EMBL" id="KAK6626311.1"/>
    </source>
</evidence>
<reference evidence="4 5" key="1">
    <citation type="submission" date="2023-10" db="EMBL/GenBank/DDBJ databases">
        <title>Genomes of two closely related lineages of the louse Polyplax serrata with different host specificities.</title>
        <authorList>
            <person name="Martinu J."/>
            <person name="Tarabai H."/>
            <person name="Stefka J."/>
            <person name="Hypsa V."/>
        </authorList>
    </citation>
    <scope>NUCLEOTIDE SEQUENCE [LARGE SCALE GENOMIC DNA]</scope>
    <source>
        <strain evidence="4">HR10_N</strain>
    </source>
</reference>
<organism evidence="4 5">
    <name type="scientific">Polyplax serrata</name>
    <name type="common">Common mouse louse</name>
    <dbReference type="NCBI Taxonomy" id="468196"/>
    <lineage>
        <taxon>Eukaryota</taxon>
        <taxon>Metazoa</taxon>
        <taxon>Ecdysozoa</taxon>
        <taxon>Arthropoda</taxon>
        <taxon>Hexapoda</taxon>
        <taxon>Insecta</taxon>
        <taxon>Pterygota</taxon>
        <taxon>Neoptera</taxon>
        <taxon>Paraneoptera</taxon>
        <taxon>Psocodea</taxon>
        <taxon>Troctomorpha</taxon>
        <taxon>Phthiraptera</taxon>
        <taxon>Anoplura</taxon>
        <taxon>Polyplacidae</taxon>
        <taxon>Polyplax</taxon>
    </lineage>
</organism>
<feature type="compositionally biased region" description="Polar residues" evidence="2">
    <location>
        <begin position="269"/>
        <end position="283"/>
    </location>
</feature>
<feature type="compositionally biased region" description="Polar residues" evidence="2">
    <location>
        <begin position="313"/>
        <end position="330"/>
    </location>
</feature>
<feature type="compositionally biased region" description="Basic and acidic residues" evidence="2">
    <location>
        <begin position="345"/>
        <end position="364"/>
    </location>
</feature>
<evidence type="ECO:0000259" key="3">
    <source>
        <dbReference type="Pfam" id="PF14916"/>
    </source>
</evidence>